<reference evidence="1" key="1">
    <citation type="submission" date="2024-06" db="EMBL/GenBank/DDBJ databases">
        <title>Complete Genome Sequence of mouse commensal type strain Neisseria musculi.</title>
        <authorList>
            <person name="Thapa E."/>
            <person name="Aluvathingal J."/>
            <person name="Nadendla S."/>
            <person name="Mehta A."/>
            <person name="Tettelin H."/>
            <person name="Weyand N.J."/>
        </authorList>
    </citation>
    <scope>NUCLEOTIDE SEQUENCE</scope>
    <source>
        <strain evidence="1">NW831</strain>
    </source>
</reference>
<dbReference type="AlphaFoldDB" id="A0A7H1MDS1"/>
<sequence length="71" mass="7539">MVAKKRSALVKLHEAIRNNHPKKIYLALGVGRLKTLLPVSKCWTACGLTVAAGNSAGFGMHAGLRRGVQTA</sequence>
<protein>
    <submittedName>
        <fullName evidence="1">Pseudouridine synthase domain protein</fullName>
    </submittedName>
</protein>
<evidence type="ECO:0000313" key="1">
    <source>
        <dbReference type="EMBL" id="QNT59786.1"/>
    </source>
</evidence>
<dbReference type="EMBL" id="CP060414">
    <property type="protein sequence ID" value="QNT59786.1"/>
    <property type="molecule type" value="Genomic_DNA"/>
</dbReference>
<name>A0A7H1MDS1_9NEIS</name>
<accession>A0A7H1MDS1</accession>
<proteinExistence type="predicted"/>
<keyword evidence="2" id="KW-1185">Reference proteome</keyword>
<dbReference type="KEGG" id="nmus:H7A79_2112"/>
<evidence type="ECO:0000313" key="2">
    <source>
        <dbReference type="Proteomes" id="UP000516412"/>
    </source>
</evidence>
<organism evidence="1 2">
    <name type="scientific">Neisseria musculi</name>
    <dbReference type="NCBI Taxonomy" id="1815583"/>
    <lineage>
        <taxon>Bacteria</taxon>
        <taxon>Pseudomonadati</taxon>
        <taxon>Pseudomonadota</taxon>
        <taxon>Betaproteobacteria</taxon>
        <taxon>Neisseriales</taxon>
        <taxon>Neisseriaceae</taxon>
        <taxon>Neisseria</taxon>
    </lineage>
</organism>
<dbReference type="Proteomes" id="UP000516412">
    <property type="component" value="Chromosome"/>
</dbReference>
<gene>
    <name evidence="1" type="primary">rluC</name>
    <name evidence="1" type="ORF">H7A79_2112</name>
</gene>